<dbReference type="EMBL" id="CM037159">
    <property type="protein sequence ID" value="KAH7867497.1"/>
    <property type="molecule type" value="Genomic_DNA"/>
</dbReference>
<evidence type="ECO:0000313" key="2">
    <source>
        <dbReference type="Proteomes" id="UP000828048"/>
    </source>
</evidence>
<protein>
    <submittedName>
        <fullName evidence="1">Uncharacterized protein</fullName>
    </submittedName>
</protein>
<gene>
    <name evidence="1" type="ORF">Vadar_034270</name>
</gene>
<proteinExistence type="predicted"/>
<keyword evidence="2" id="KW-1185">Reference proteome</keyword>
<organism evidence="1 2">
    <name type="scientific">Vaccinium darrowii</name>
    <dbReference type="NCBI Taxonomy" id="229202"/>
    <lineage>
        <taxon>Eukaryota</taxon>
        <taxon>Viridiplantae</taxon>
        <taxon>Streptophyta</taxon>
        <taxon>Embryophyta</taxon>
        <taxon>Tracheophyta</taxon>
        <taxon>Spermatophyta</taxon>
        <taxon>Magnoliopsida</taxon>
        <taxon>eudicotyledons</taxon>
        <taxon>Gunneridae</taxon>
        <taxon>Pentapetalae</taxon>
        <taxon>asterids</taxon>
        <taxon>Ericales</taxon>
        <taxon>Ericaceae</taxon>
        <taxon>Vaccinioideae</taxon>
        <taxon>Vaccinieae</taxon>
        <taxon>Vaccinium</taxon>
    </lineage>
</organism>
<reference evidence="1 2" key="1">
    <citation type="journal article" date="2021" name="Hortic Res">
        <title>High-quality reference genome and annotation aids understanding of berry development for evergreen blueberry (Vaccinium darrowii).</title>
        <authorList>
            <person name="Yu J."/>
            <person name="Hulse-Kemp A.M."/>
            <person name="Babiker E."/>
            <person name="Staton M."/>
        </authorList>
    </citation>
    <scope>NUCLEOTIDE SEQUENCE [LARGE SCALE GENOMIC DNA]</scope>
    <source>
        <strain evidence="2">cv. NJ 8807/NJ 8810</strain>
        <tissue evidence="1">Young leaf</tissue>
    </source>
</reference>
<name>A0ACB7ZN61_9ERIC</name>
<sequence length="559" mass="61166">MSCFPCFSSQRSKNSNSTELLVAYATGPDDASPSPPVNGKQKPAPEVTDEANTINTKNISSHMFTFRELAAATKNFRQECLLGEGGFGRAYRGTLQPTGQVVAVKKLDRTGMQGNKEFLAEVLMLSLLHHPNLVKLVGYCADGDQRLLVYEHMPFGSVEDHILGISGDKKPLDWTARMKIAAGAAQGLEYLHEKTNPPVIYRDMKSSNILLDEELNPRLCDYGLAKLGGGGNKMHVSPRVMGTYGYCAPEYERTGELTLKSDVYSFGVVLLELITGRRAIDTTRQLEEQNLVSWAQPFFKDPKRFPDMADPILERKFPVKSLNQAIGVAAMCVQEEPSVRPLISDVVAALSFLGVAAPDEHALQPVPNQPSQVEISSPPNKNHPNCREEERDIVKSSEQEQDSTDNSSDGDGDSVEDRREQDNSEMQQAQVKKSVKWASRCKSKGDDQDGSVHSISNHKSNADESNGSVHSISSHDSNADESHVEGSSQVLNSNSSLKRGSDSREAMESPNGNSAGLTSSSETSNDELVDERSRNISRSNRDADPKDKGYGSNSRQDSD</sequence>
<comment type="caution">
    <text evidence="1">The sequence shown here is derived from an EMBL/GenBank/DDBJ whole genome shotgun (WGS) entry which is preliminary data.</text>
</comment>
<accession>A0ACB7ZN61</accession>
<evidence type="ECO:0000313" key="1">
    <source>
        <dbReference type="EMBL" id="KAH7867497.1"/>
    </source>
</evidence>
<dbReference type="Proteomes" id="UP000828048">
    <property type="component" value="Chromosome 9"/>
</dbReference>